<protein>
    <submittedName>
        <fullName evidence="1">Uncharacterized protein</fullName>
    </submittedName>
</protein>
<organism evidence="1 2">
    <name type="scientific">Henosepilachna vigintioctopunctata</name>
    <dbReference type="NCBI Taxonomy" id="420089"/>
    <lineage>
        <taxon>Eukaryota</taxon>
        <taxon>Metazoa</taxon>
        <taxon>Ecdysozoa</taxon>
        <taxon>Arthropoda</taxon>
        <taxon>Hexapoda</taxon>
        <taxon>Insecta</taxon>
        <taxon>Pterygota</taxon>
        <taxon>Neoptera</taxon>
        <taxon>Endopterygota</taxon>
        <taxon>Coleoptera</taxon>
        <taxon>Polyphaga</taxon>
        <taxon>Cucujiformia</taxon>
        <taxon>Coccinelloidea</taxon>
        <taxon>Coccinellidae</taxon>
        <taxon>Epilachninae</taxon>
        <taxon>Epilachnini</taxon>
        <taxon>Henosepilachna</taxon>
    </lineage>
</organism>
<sequence length="126" mass="14676">MAYLNQKTRIELPEKWAEHVSRARQRPNSFNVIECSQDAFKNWTTFLNQFTEAIVLFPLDLCVNVEYRKNINASCFTKILIIVINSINEEEFKLPGLAYKDKRPISTAEYYDQFPHAANIEDATVN</sequence>
<dbReference type="Proteomes" id="UP001431783">
    <property type="component" value="Unassembled WGS sequence"/>
</dbReference>
<evidence type="ECO:0000313" key="2">
    <source>
        <dbReference type="Proteomes" id="UP001431783"/>
    </source>
</evidence>
<accession>A0AAW1TXB2</accession>
<keyword evidence="2" id="KW-1185">Reference proteome</keyword>
<name>A0AAW1TXB2_9CUCU</name>
<evidence type="ECO:0000313" key="1">
    <source>
        <dbReference type="EMBL" id="KAK9872326.1"/>
    </source>
</evidence>
<comment type="caution">
    <text evidence="1">The sequence shown here is derived from an EMBL/GenBank/DDBJ whole genome shotgun (WGS) entry which is preliminary data.</text>
</comment>
<dbReference type="EMBL" id="JARQZJ010000010">
    <property type="protein sequence ID" value="KAK9872326.1"/>
    <property type="molecule type" value="Genomic_DNA"/>
</dbReference>
<gene>
    <name evidence="1" type="ORF">WA026_017141</name>
</gene>
<reference evidence="1 2" key="1">
    <citation type="submission" date="2023-03" db="EMBL/GenBank/DDBJ databases">
        <title>Genome insight into feeding habits of ladybird beetles.</title>
        <authorList>
            <person name="Li H.-S."/>
            <person name="Huang Y.-H."/>
            <person name="Pang H."/>
        </authorList>
    </citation>
    <scope>NUCLEOTIDE SEQUENCE [LARGE SCALE GENOMIC DNA]</scope>
    <source>
        <strain evidence="1">SYSU_2023b</strain>
        <tissue evidence="1">Whole body</tissue>
    </source>
</reference>
<proteinExistence type="predicted"/>
<dbReference type="AlphaFoldDB" id="A0AAW1TXB2"/>